<keyword evidence="1" id="KW-0238">DNA-binding</keyword>
<dbReference type="InterPro" id="IPR050807">
    <property type="entry name" value="TransReg_Diox_bact_type"/>
</dbReference>
<evidence type="ECO:0000256" key="1">
    <source>
        <dbReference type="ARBA" id="ARBA00023125"/>
    </source>
</evidence>
<reference evidence="3 4" key="1">
    <citation type="submission" date="2018-12" db="EMBL/GenBank/DDBJ databases">
        <authorList>
            <person name="Sun L."/>
            <person name="Chen Z."/>
        </authorList>
    </citation>
    <scope>NUCLEOTIDE SEQUENCE [LARGE SCALE GENOMIC DNA]</scope>
    <source>
        <strain evidence="3 4">3-5-3</strain>
    </source>
</reference>
<dbReference type="CDD" id="cd00093">
    <property type="entry name" value="HTH_XRE"/>
    <property type="match status" value="1"/>
</dbReference>
<dbReference type="SUPFAM" id="SSF48452">
    <property type="entry name" value="TPR-like"/>
    <property type="match status" value="1"/>
</dbReference>
<name>A0A3S1B645_9BACL</name>
<dbReference type="GO" id="GO:0003700">
    <property type="term" value="F:DNA-binding transcription factor activity"/>
    <property type="evidence" value="ECO:0007669"/>
    <property type="project" value="TreeGrafter"/>
</dbReference>
<organism evidence="3 4">
    <name type="scientific">Paenibacillus zeisoli</name>
    <dbReference type="NCBI Taxonomy" id="2496267"/>
    <lineage>
        <taxon>Bacteria</taxon>
        <taxon>Bacillati</taxon>
        <taxon>Bacillota</taxon>
        <taxon>Bacilli</taxon>
        <taxon>Bacillales</taxon>
        <taxon>Paenibacillaceae</taxon>
        <taxon>Paenibacillus</taxon>
    </lineage>
</organism>
<dbReference type="InterPro" id="IPR001387">
    <property type="entry name" value="Cro/C1-type_HTH"/>
</dbReference>
<dbReference type="GO" id="GO:0003677">
    <property type="term" value="F:DNA binding"/>
    <property type="evidence" value="ECO:0007669"/>
    <property type="project" value="UniProtKB-KW"/>
</dbReference>
<dbReference type="InterPro" id="IPR011990">
    <property type="entry name" value="TPR-like_helical_dom_sf"/>
</dbReference>
<dbReference type="SUPFAM" id="SSF47413">
    <property type="entry name" value="lambda repressor-like DNA-binding domains"/>
    <property type="match status" value="1"/>
</dbReference>
<dbReference type="EMBL" id="RZNX01000007">
    <property type="protein sequence ID" value="RUT29115.1"/>
    <property type="molecule type" value="Genomic_DNA"/>
</dbReference>
<dbReference type="PROSITE" id="PS50943">
    <property type="entry name" value="HTH_CROC1"/>
    <property type="match status" value="1"/>
</dbReference>
<feature type="domain" description="HTH cro/C1-type" evidence="2">
    <location>
        <begin position="8"/>
        <end position="61"/>
    </location>
</feature>
<dbReference type="Proteomes" id="UP000272464">
    <property type="component" value="Unassembled WGS sequence"/>
</dbReference>
<dbReference type="OrthoDB" id="290878at2"/>
<evidence type="ECO:0000313" key="4">
    <source>
        <dbReference type="Proteomes" id="UP000272464"/>
    </source>
</evidence>
<gene>
    <name evidence="3" type="ORF">EJP77_15450</name>
</gene>
<keyword evidence="4" id="KW-1185">Reference proteome</keyword>
<proteinExistence type="predicted"/>
<sequence>MTIIGERIKHLRKQRGMTQTDLAGEHMTKSMLSQIENGKALPSMRTLQYLAEKLGEEAGYFLGEEDERGITDLVREIEVDSKKKAYEEVVRKVLPLLSTKLPMTIDVARIMEFYAEACFHTVHPGGEEAVQRAVEIYERFGLYVESSKARYLNYAHLFSQGKYGSSLDLIREVRREYEQKKIGRDVIFELDLYYAEAVSLSALGMNRESRDAMLAALALSKEQEVYYMTDHFLRILGKEFYDSGEKEKAAEYRQKARVFAEFTGNRDNLAYIEMAEARVHIREGRYEEALAHIENVARIQQKKSAVYWLELGIYYYHTGQAEAALDAFSRVVIPETAYHPSDRSNLYAADAYMARLYAANGQTREAKELSARAYEKVKDFPHNRSRKFIEETYLDLHKSE</sequence>
<dbReference type="AlphaFoldDB" id="A0A3S1B645"/>
<comment type="caution">
    <text evidence="3">The sequence shown here is derived from an EMBL/GenBank/DDBJ whole genome shotgun (WGS) entry which is preliminary data.</text>
</comment>
<dbReference type="GO" id="GO:0005829">
    <property type="term" value="C:cytosol"/>
    <property type="evidence" value="ECO:0007669"/>
    <property type="project" value="TreeGrafter"/>
</dbReference>
<dbReference type="PANTHER" id="PTHR46797">
    <property type="entry name" value="HTH-TYPE TRANSCRIPTIONAL REGULATOR"/>
    <property type="match status" value="1"/>
</dbReference>
<dbReference type="InterPro" id="IPR010982">
    <property type="entry name" value="Lambda_DNA-bd_dom_sf"/>
</dbReference>
<protein>
    <submittedName>
        <fullName evidence="3">Helix-turn-helix domain-containing protein</fullName>
    </submittedName>
</protein>
<dbReference type="RefSeq" id="WP_127200146.1">
    <property type="nucleotide sequence ID" value="NZ_RZNX01000007.1"/>
</dbReference>
<dbReference type="Gene3D" id="1.25.40.10">
    <property type="entry name" value="Tetratricopeptide repeat domain"/>
    <property type="match status" value="2"/>
</dbReference>
<dbReference type="Pfam" id="PF12844">
    <property type="entry name" value="HTH_19"/>
    <property type="match status" value="1"/>
</dbReference>
<evidence type="ECO:0000259" key="2">
    <source>
        <dbReference type="PROSITE" id="PS50943"/>
    </source>
</evidence>
<accession>A0A3S1B645</accession>
<evidence type="ECO:0000313" key="3">
    <source>
        <dbReference type="EMBL" id="RUT29115.1"/>
    </source>
</evidence>
<dbReference type="PANTHER" id="PTHR46797:SF1">
    <property type="entry name" value="METHYLPHOSPHONATE SYNTHASE"/>
    <property type="match status" value="1"/>
</dbReference>
<dbReference type="SMART" id="SM00530">
    <property type="entry name" value="HTH_XRE"/>
    <property type="match status" value="1"/>
</dbReference>